<dbReference type="OrthoDB" id="9795405at2"/>
<dbReference type="InterPro" id="IPR015946">
    <property type="entry name" value="KH_dom-like_a/b"/>
</dbReference>
<dbReference type="PANTHER" id="PTHR42830">
    <property type="entry name" value="OSMOTICALLY INDUCIBLE FAMILY PROTEIN"/>
    <property type="match status" value="1"/>
</dbReference>
<dbReference type="EMBL" id="SMAK01000003">
    <property type="protein sequence ID" value="TCT12096.1"/>
    <property type="molecule type" value="Genomic_DNA"/>
</dbReference>
<dbReference type="InterPro" id="IPR003718">
    <property type="entry name" value="OsmC/Ohr_fam"/>
</dbReference>
<dbReference type="InterPro" id="IPR036102">
    <property type="entry name" value="OsmC/Ohrsf"/>
</dbReference>
<name>A0A4R3MF14_9HYPH</name>
<evidence type="ECO:0000313" key="1">
    <source>
        <dbReference type="EMBL" id="TCT12096.1"/>
    </source>
</evidence>
<gene>
    <name evidence="1" type="ORF">EDC22_103411</name>
</gene>
<comment type="caution">
    <text evidence="1">The sequence shown here is derived from an EMBL/GenBank/DDBJ whole genome shotgun (WGS) entry which is preliminary data.</text>
</comment>
<dbReference type="Proteomes" id="UP000295678">
    <property type="component" value="Unassembled WGS sequence"/>
</dbReference>
<dbReference type="InterPro" id="IPR052707">
    <property type="entry name" value="OsmC_Ohr_Peroxiredoxin"/>
</dbReference>
<keyword evidence="2" id="KW-1185">Reference proteome</keyword>
<proteinExistence type="predicted"/>
<dbReference type="PANTHER" id="PTHR42830:SF2">
    <property type="entry name" value="OSMC_OHR FAMILY PROTEIN"/>
    <property type="match status" value="1"/>
</dbReference>
<reference evidence="1 2" key="1">
    <citation type="submission" date="2019-03" db="EMBL/GenBank/DDBJ databases">
        <title>Genomic Encyclopedia of Type Strains, Phase IV (KMG-IV): sequencing the most valuable type-strain genomes for metagenomic binning, comparative biology and taxonomic classification.</title>
        <authorList>
            <person name="Goeker M."/>
        </authorList>
    </citation>
    <scope>NUCLEOTIDE SEQUENCE [LARGE SCALE GENOMIC DNA]</scope>
    <source>
        <strain evidence="1 2">DSM 19345</strain>
    </source>
</reference>
<organism evidence="1 2">
    <name type="scientific">Tepidamorphus gemmatus</name>
    <dbReference type="NCBI Taxonomy" id="747076"/>
    <lineage>
        <taxon>Bacteria</taxon>
        <taxon>Pseudomonadati</taxon>
        <taxon>Pseudomonadota</taxon>
        <taxon>Alphaproteobacteria</taxon>
        <taxon>Hyphomicrobiales</taxon>
        <taxon>Tepidamorphaceae</taxon>
        <taxon>Tepidamorphus</taxon>
    </lineage>
</organism>
<dbReference type="Pfam" id="PF02566">
    <property type="entry name" value="OsmC"/>
    <property type="match status" value="1"/>
</dbReference>
<protein>
    <submittedName>
        <fullName evidence="1">Organic hydroperoxide reductase OsmC/OhrA</fullName>
    </submittedName>
</protein>
<evidence type="ECO:0000313" key="2">
    <source>
        <dbReference type="Proteomes" id="UP000295678"/>
    </source>
</evidence>
<dbReference type="RefSeq" id="WP_132805973.1">
    <property type="nucleotide sequence ID" value="NZ_SMAK01000003.1"/>
</dbReference>
<dbReference type="SUPFAM" id="SSF82784">
    <property type="entry name" value="OsmC-like"/>
    <property type="match status" value="1"/>
</dbReference>
<dbReference type="AlphaFoldDB" id="A0A4R3MF14"/>
<dbReference type="Gene3D" id="3.30.300.20">
    <property type="match status" value="1"/>
</dbReference>
<accession>A0A4R3MF14</accession>
<sequence>MAHLYTATVRWTAEGDFASGQYSRGHDWMFDGGVTVPGSSSPAVVPPPLSREDAVDPEEALVAALASCHMLWFLNLAQRAGFVVEAYEDHAHASMARLEAKRWWVDKVTLRPRATFAAGAAPDPARLAALHEEAHRLCYIANSVRSEVTVEPVTD</sequence>